<dbReference type="InterPro" id="IPR041698">
    <property type="entry name" value="Methyltransf_25"/>
</dbReference>
<keyword evidence="2" id="KW-0808">Transferase</keyword>
<evidence type="ECO:0000259" key="1">
    <source>
        <dbReference type="Pfam" id="PF13649"/>
    </source>
</evidence>
<organism evidence="2">
    <name type="scientific">Marivirga arenosa</name>
    <dbReference type="NCBI Taxonomy" id="3059076"/>
    <lineage>
        <taxon>Bacteria</taxon>
        <taxon>Pseudomonadati</taxon>
        <taxon>Bacteroidota</taxon>
        <taxon>Cytophagia</taxon>
        <taxon>Cytophagales</taxon>
        <taxon>Marivirgaceae</taxon>
        <taxon>Marivirga</taxon>
    </lineage>
</organism>
<keyword evidence="2" id="KW-0489">Methyltransferase</keyword>
<dbReference type="EC" id="2.1.-.-" evidence="2"/>
<proteinExistence type="predicted"/>
<dbReference type="EMBL" id="CP129968">
    <property type="protein sequence ID" value="WKK82228.2"/>
    <property type="molecule type" value="Genomic_DNA"/>
</dbReference>
<feature type="domain" description="Methyltransferase" evidence="1">
    <location>
        <begin position="42"/>
        <end position="122"/>
    </location>
</feature>
<dbReference type="AlphaFoldDB" id="A0AA49GF87"/>
<dbReference type="Pfam" id="PF13649">
    <property type="entry name" value="Methyltransf_25"/>
    <property type="match status" value="1"/>
</dbReference>
<gene>
    <name evidence="2" type="ORF">QYS47_09015</name>
</gene>
<sequence length="200" mass="23264">MANFNRIAGIYDALKKIVFKDQLENAAQHFLKDISQNSSIIIIGGGSGQLLKGFDNTHKISYVELSSKMIEKAKKVRTNAEVKFINADILNFHSIQHYDYVITPFILDCFKENELEIIFSKIEAINHTATVWIHTDFYPKKIWQKVLVKLMYWFFNLVTGLSTSKLPDFDTIFKKHDFILKSKASFFHSMIESKIYQKIE</sequence>
<dbReference type="RefSeq" id="WP_322347787.1">
    <property type="nucleotide sequence ID" value="NZ_CP129968.2"/>
</dbReference>
<protein>
    <submittedName>
        <fullName evidence="2">Class I SAM-dependent methyltransferase</fullName>
        <ecNumber evidence="2">2.1.-.-</ecNumber>
    </submittedName>
</protein>
<reference evidence="2" key="1">
    <citation type="submission" date="2023-08" db="EMBL/GenBank/DDBJ databases">
        <title>Comparative genomics and taxonomic characterization of three novel marine species of genus Marivirga.</title>
        <authorList>
            <person name="Muhammad N."/>
            <person name="Kim S.-G."/>
        </authorList>
    </citation>
    <scope>NUCLEOTIDE SEQUENCE</scope>
    <source>
        <strain evidence="2">BKB1-2</strain>
    </source>
</reference>
<dbReference type="SUPFAM" id="SSF53335">
    <property type="entry name" value="S-adenosyl-L-methionine-dependent methyltransferases"/>
    <property type="match status" value="1"/>
</dbReference>
<dbReference type="KEGG" id="marp:QYS47_09015"/>
<dbReference type="GO" id="GO:0008168">
    <property type="term" value="F:methyltransferase activity"/>
    <property type="evidence" value="ECO:0007669"/>
    <property type="project" value="UniProtKB-KW"/>
</dbReference>
<dbReference type="Proteomes" id="UP001232019">
    <property type="component" value="Chromosome"/>
</dbReference>
<dbReference type="GO" id="GO:0032259">
    <property type="term" value="P:methylation"/>
    <property type="evidence" value="ECO:0007669"/>
    <property type="project" value="UniProtKB-KW"/>
</dbReference>
<name>A0AA49GF87_9BACT</name>
<accession>A0AA49GF87</accession>
<evidence type="ECO:0000313" key="2">
    <source>
        <dbReference type="EMBL" id="WKK82228.2"/>
    </source>
</evidence>
<dbReference type="Gene3D" id="3.40.50.150">
    <property type="entry name" value="Vaccinia Virus protein VP39"/>
    <property type="match status" value="1"/>
</dbReference>
<dbReference type="InterPro" id="IPR029063">
    <property type="entry name" value="SAM-dependent_MTases_sf"/>
</dbReference>